<evidence type="ECO:0000256" key="2">
    <source>
        <dbReference type="ARBA" id="ARBA00010136"/>
    </source>
</evidence>
<dbReference type="InterPro" id="IPR024571">
    <property type="entry name" value="ERAP1-like_C_dom"/>
</dbReference>
<name>A0ABW1XGX4_9ALTE</name>
<dbReference type="InterPro" id="IPR050344">
    <property type="entry name" value="Peptidase_M1_aminopeptidases"/>
</dbReference>
<evidence type="ECO:0000256" key="5">
    <source>
        <dbReference type="ARBA" id="ARBA00022723"/>
    </source>
</evidence>
<evidence type="ECO:0000256" key="4">
    <source>
        <dbReference type="ARBA" id="ARBA00022670"/>
    </source>
</evidence>
<evidence type="ECO:0000256" key="7">
    <source>
        <dbReference type="ARBA" id="ARBA00022833"/>
    </source>
</evidence>
<dbReference type="InterPro" id="IPR001930">
    <property type="entry name" value="Peptidase_M1"/>
</dbReference>
<dbReference type="Gene3D" id="2.60.40.1730">
    <property type="entry name" value="tricorn interacting facor f3 domain"/>
    <property type="match status" value="1"/>
</dbReference>
<reference evidence="15" key="1">
    <citation type="journal article" date="2019" name="Int. J. Syst. Evol. Microbiol.">
        <title>The Global Catalogue of Microorganisms (GCM) 10K type strain sequencing project: providing services to taxonomists for standard genome sequencing and annotation.</title>
        <authorList>
            <consortium name="The Broad Institute Genomics Platform"/>
            <consortium name="The Broad Institute Genome Sequencing Center for Infectious Disease"/>
            <person name="Wu L."/>
            <person name="Ma J."/>
        </authorList>
    </citation>
    <scope>NUCLEOTIDE SEQUENCE [LARGE SCALE GENOMIC DNA]</scope>
    <source>
        <strain evidence="15">CGMCC 1.16031</strain>
    </source>
</reference>
<comment type="caution">
    <text evidence="14">The sequence shown here is derived from an EMBL/GenBank/DDBJ whole genome shotgun (WGS) entry which is preliminary data.</text>
</comment>
<dbReference type="InterPro" id="IPR045357">
    <property type="entry name" value="Aminopeptidase_N-like_N"/>
</dbReference>
<dbReference type="Pfam" id="PF17900">
    <property type="entry name" value="Peptidase_M1_N"/>
    <property type="match status" value="1"/>
</dbReference>
<keyword evidence="4 9" id="KW-0645">Protease</keyword>
<feature type="domain" description="Peptidase M1 membrane alanine aminopeptidase" evidence="11">
    <location>
        <begin position="250"/>
        <end position="459"/>
    </location>
</feature>
<dbReference type="InterPro" id="IPR014782">
    <property type="entry name" value="Peptidase_M1_dom"/>
</dbReference>
<dbReference type="InterPro" id="IPR034016">
    <property type="entry name" value="M1_APN-typ"/>
</dbReference>
<keyword evidence="7 9" id="KW-0862">Zinc</keyword>
<dbReference type="PRINTS" id="PR00756">
    <property type="entry name" value="ALADIPTASE"/>
</dbReference>
<dbReference type="RefSeq" id="WP_254426630.1">
    <property type="nucleotide sequence ID" value="NZ_JBHSUS010000001.1"/>
</dbReference>
<evidence type="ECO:0000256" key="1">
    <source>
        <dbReference type="ARBA" id="ARBA00000098"/>
    </source>
</evidence>
<sequence>MKIRNLLTGASMLLAASWGSLVQASASDEVYRLPQTIQPTLQTIDLTVDPDSPDYQGETTISLDIQQPTDKVGFYKKELTILSAELVSEAGTIPLSIEEASNEIFWAKSSQTIAAGKYQFTLRFEGKINTSSDGMYLSNHNGRNYIFTQFEDMDARRAFPSFDEPSFKIPYELTITAPQKHTVVANTPVETTEQHDGWQTVHFMRTKPMPSYIIAYAVGELDSIEINNLSVPGRIYAPKGEAVKTSFIAKHTAEILQNLEAYFGMPYPYRKLDLIAVPNFTFGAMENAGLVTFRSELLILDEQPNLNERAAPLMVVAHELAHMWYGDLVTMAWWDDLWLNEAFASWMASRVMTNLYPELGYQNNLNQEGAFGQDANPLVRPIKKTVKTSADVMDGMGLNYSKGEAVLLMIEAMIGEQAFQKGVQAYMRKHAWQNTVADDLWNALAANTDIDLPALMKTFLTQPGYPLVNITADGNVTQSRFKLAGAEVTEQLWHLPLRLKFKKAGKVQRLDVLMTEKSVQIDAIKGADWVYADADAVGYYRWNIPANQLSALLADVDQLNERERKSLIYGSKALMDAEQRQLDQHLQVISAMATDNSPEVVRAAFNIIARFEYLVNKANKQAFANYIESIAMPSFDQLGFQVRSSDDRDTIKLRGTVLRLLAMYSKNPAFIATATTLAEKFLTDPTSVNVDLASVALATRALNAEKPAEIFKEYQAAYIAQTDARLRDAIASGMVFEDEKIINQVFDMSLNPAVSPANAMRFVWMGMAKLEDRDLMYKWMNANFDALSARIPAAYLGQLPQFIGSSCSEHNQQLANAFFKPLVEKVPAMQRSLDVMNESTSQCIKVKQQNQPAFNKYLQSL</sequence>
<evidence type="ECO:0000313" key="14">
    <source>
        <dbReference type="EMBL" id="MFC6438612.1"/>
    </source>
</evidence>
<evidence type="ECO:0000256" key="9">
    <source>
        <dbReference type="RuleBase" id="RU364040"/>
    </source>
</evidence>
<feature type="domain" description="Aminopeptidase N-like N-terminal" evidence="13">
    <location>
        <begin position="42"/>
        <end position="213"/>
    </location>
</feature>
<feature type="domain" description="ERAP1-like C-terminal" evidence="12">
    <location>
        <begin position="529"/>
        <end position="834"/>
    </location>
</feature>
<evidence type="ECO:0000256" key="3">
    <source>
        <dbReference type="ARBA" id="ARBA00022438"/>
    </source>
</evidence>
<evidence type="ECO:0000256" key="6">
    <source>
        <dbReference type="ARBA" id="ARBA00022801"/>
    </source>
</evidence>
<evidence type="ECO:0000259" key="12">
    <source>
        <dbReference type="Pfam" id="PF11838"/>
    </source>
</evidence>
<gene>
    <name evidence="14" type="ORF">ACFP85_00360</name>
</gene>
<keyword evidence="8 9" id="KW-0482">Metalloprotease</keyword>
<dbReference type="Gene3D" id="1.25.50.20">
    <property type="match status" value="1"/>
</dbReference>
<dbReference type="PANTHER" id="PTHR11533">
    <property type="entry name" value="PROTEASE M1 ZINC METALLOPROTEASE"/>
    <property type="match status" value="1"/>
</dbReference>
<feature type="chain" id="PRO_5047029439" description="Aminopeptidase" evidence="10">
    <location>
        <begin position="27"/>
        <end position="861"/>
    </location>
</feature>
<evidence type="ECO:0000259" key="13">
    <source>
        <dbReference type="Pfam" id="PF17900"/>
    </source>
</evidence>
<dbReference type="Gene3D" id="1.10.390.10">
    <property type="entry name" value="Neutral Protease Domain 2"/>
    <property type="match status" value="1"/>
</dbReference>
<dbReference type="EMBL" id="JBHSUS010000001">
    <property type="protein sequence ID" value="MFC6438612.1"/>
    <property type="molecule type" value="Genomic_DNA"/>
</dbReference>
<proteinExistence type="inferred from homology"/>
<dbReference type="Gene3D" id="2.60.40.1910">
    <property type="match status" value="1"/>
</dbReference>
<dbReference type="Pfam" id="PF01433">
    <property type="entry name" value="Peptidase_M1"/>
    <property type="match status" value="1"/>
</dbReference>
<dbReference type="Pfam" id="PF11838">
    <property type="entry name" value="ERAP1_C"/>
    <property type="match status" value="1"/>
</dbReference>
<dbReference type="InterPro" id="IPR042097">
    <property type="entry name" value="Aminopeptidase_N-like_N_sf"/>
</dbReference>
<keyword evidence="5 9" id="KW-0479">Metal-binding</keyword>
<dbReference type="SUPFAM" id="SSF55486">
    <property type="entry name" value="Metalloproteases ('zincins'), catalytic domain"/>
    <property type="match status" value="1"/>
</dbReference>
<evidence type="ECO:0000256" key="8">
    <source>
        <dbReference type="ARBA" id="ARBA00023049"/>
    </source>
</evidence>
<dbReference type="EC" id="3.4.11.-" evidence="9"/>
<comment type="similarity">
    <text evidence="2 9">Belongs to the peptidase M1 family.</text>
</comment>
<evidence type="ECO:0000256" key="10">
    <source>
        <dbReference type="SAM" id="SignalP"/>
    </source>
</evidence>
<keyword evidence="15" id="KW-1185">Reference proteome</keyword>
<keyword evidence="10" id="KW-0732">Signal</keyword>
<dbReference type="PANTHER" id="PTHR11533:SF174">
    <property type="entry name" value="PUROMYCIN-SENSITIVE AMINOPEPTIDASE-RELATED"/>
    <property type="match status" value="1"/>
</dbReference>
<dbReference type="GO" id="GO:0016787">
    <property type="term" value="F:hydrolase activity"/>
    <property type="evidence" value="ECO:0007669"/>
    <property type="project" value="UniProtKB-KW"/>
</dbReference>
<dbReference type="InterPro" id="IPR027268">
    <property type="entry name" value="Peptidase_M4/M1_CTD_sf"/>
</dbReference>
<evidence type="ECO:0000313" key="15">
    <source>
        <dbReference type="Proteomes" id="UP001596364"/>
    </source>
</evidence>
<keyword evidence="3 9" id="KW-0031">Aminopeptidase</keyword>
<comment type="catalytic activity">
    <reaction evidence="1">
        <text>Release of an N-terminal amino acid, Xaa-|-Yaa- from a peptide, amide or arylamide. Xaa is preferably Ala, but may be most amino acids including Pro (slow action). When a terminal hydrophobic residue is followed by a prolyl residue, the two may be released as an intact Xaa-Pro dipeptide.</text>
        <dbReference type="EC" id="3.4.11.2"/>
    </reaction>
</comment>
<evidence type="ECO:0000259" key="11">
    <source>
        <dbReference type="Pfam" id="PF01433"/>
    </source>
</evidence>
<keyword evidence="6 9" id="KW-0378">Hydrolase</keyword>
<dbReference type="SUPFAM" id="SSF63737">
    <property type="entry name" value="Leukotriene A4 hydrolase N-terminal domain"/>
    <property type="match status" value="1"/>
</dbReference>
<dbReference type="CDD" id="cd09601">
    <property type="entry name" value="M1_APN-Q_like"/>
    <property type="match status" value="1"/>
</dbReference>
<feature type="signal peptide" evidence="10">
    <location>
        <begin position="1"/>
        <end position="26"/>
    </location>
</feature>
<organism evidence="14 15">
    <name type="scientific">Pseudobowmanella zhangzhouensis</name>
    <dbReference type="NCBI Taxonomy" id="1537679"/>
    <lineage>
        <taxon>Bacteria</taxon>
        <taxon>Pseudomonadati</taxon>
        <taxon>Pseudomonadota</taxon>
        <taxon>Gammaproteobacteria</taxon>
        <taxon>Alteromonadales</taxon>
        <taxon>Alteromonadaceae</taxon>
    </lineage>
</organism>
<accession>A0ABW1XGX4</accession>
<comment type="cofactor">
    <cofactor evidence="9">
        <name>Zn(2+)</name>
        <dbReference type="ChEBI" id="CHEBI:29105"/>
    </cofactor>
    <text evidence="9">Binds 1 zinc ion per subunit.</text>
</comment>
<dbReference type="Proteomes" id="UP001596364">
    <property type="component" value="Unassembled WGS sequence"/>
</dbReference>
<protein>
    <recommendedName>
        <fullName evidence="9">Aminopeptidase</fullName>
        <ecNumber evidence="9">3.4.11.-</ecNumber>
    </recommendedName>
</protein>